<reference evidence="9 10" key="1">
    <citation type="submission" date="2019-05" db="EMBL/GenBank/DDBJ databases">
        <authorList>
            <consortium name="Science for Life Laboratories"/>
        </authorList>
    </citation>
    <scope>NUCLEOTIDE SEQUENCE [LARGE SCALE GENOMIC DNA]</scope>
    <source>
        <strain evidence="9">Soil9</strain>
    </source>
</reference>
<dbReference type="Gene3D" id="3.30.200.20">
    <property type="entry name" value="Phosphorylase Kinase, domain 1"/>
    <property type="match status" value="1"/>
</dbReference>
<evidence type="ECO:0000313" key="10">
    <source>
        <dbReference type="Proteomes" id="UP000464178"/>
    </source>
</evidence>
<dbReference type="EMBL" id="LR593886">
    <property type="protein sequence ID" value="VTR95542.1"/>
    <property type="molecule type" value="Genomic_DNA"/>
</dbReference>
<dbReference type="PROSITE" id="PS00107">
    <property type="entry name" value="PROTEIN_KINASE_ATP"/>
    <property type="match status" value="1"/>
</dbReference>
<dbReference type="SUPFAM" id="SSF56112">
    <property type="entry name" value="Protein kinase-like (PK-like)"/>
    <property type="match status" value="1"/>
</dbReference>
<feature type="domain" description="Protein kinase" evidence="8">
    <location>
        <begin position="72"/>
        <end position="347"/>
    </location>
</feature>
<dbReference type="CDD" id="cd14014">
    <property type="entry name" value="STKc_PknB_like"/>
    <property type="match status" value="1"/>
</dbReference>
<dbReference type="GO" id="GO:0004674">
    <property type="term" value="F:protein serine/threonine kinase activity"/>
    <property type="evidence" value="ECO:0007669"/>
    <property type="project" value="UniProtKB-KW"/>
</dbReference>
<dbReference type="GO" id="GO:0005524">
    <property type="term" value="F:ATP binding"/>
    <property type="evidence" value="ECO:0007669"/>
    <property type="project" value="UniProtKB-UniRule"/>
</dbReference>
<evidence type="ECO:0000256" key="7">
    <source>
        <dbReference type="SAM" id="Phobius"/>
    </source>
</evidence>
<keyword evidence="7" id="KW-0812">Transmembrane</keyword>
<feature type="binding site" evidence="5">
    <location>
        <position position="101"/>
    </location>
    <ligand>
        <name>ATP</name>
        <dbReference type="ChEBI" id="CHEBI:30616"/>
    </ligand>
</feature>
<evidence type="ECO:0000256" key="3">
    <source>
        <dbReference type="ARBA" id="ARBA00022777"/>
    </source>
</evidence>
<dbReference type="InterPro" id="IPR017441">
    <property type="entry name" value="Protein_kinase_ATP_BS"/>
</dbReference>
<dbReference type="Proteomes" id="UP000464178">
    <property type="component" value="Chromosome"/>
</dbReference>
<dbReference type="RefSeq" id="WP_162669945.1">
    <property type="nucleotide sequence ID" value="NZ_LR593886.1"/>
</dbReference>
<evidence type="ECO:0000256" key="4">
    <source>
        <dbReference type="ARBA" id="ARBA00022840"/>
    </source>
</evidence>
<evidence type="ECO:0000256" key="1">
    <source>
        <dbReference type="ARBA" id="ARBA00022679"/>
    </source>
</evidence>
<name>A0A6P2D7R1_9BACT</name>
<keyword evidence="2 5" id="KW-0547">Nucleotide-binding</keyword>
<keyword evidence="10" id="KW-1185">Reference proteome</keyword>
<evidence type="ECO:0000259" key="8">
    <source>
        <dbReference type="PROSITE" id="PS50011"/>
    </source>
</evidence>
<keyword evidence="9" id="KW-0723">Serine/threonine-protein kinase</keyword>
<dbReference type="InterPro" id="IPR011009">
    <property type="entry name" value="Kinase-like_dom_sf"/>
</dbReference>
<dbReference type="SMART" id="SM00220">
    <property type="entry name" value="S_TKc"/>
    <property type="match status" value="1"/>
</dbReference>
<dbReference type="Pfam" id="PF00069">
    <property type="entry name" value="Pkinase"/>
    <property type="match status" value="1"/>
</dbReference>
<feature type="transmembrane region" description="Helical" evidence="7">
    <location>
        <begin position="464"/>
        <end position="484"/>
    </location>
</feature>
<dbReference type="InterPro" id="IPR008271">
    <property type="entry name" value="Ser/Thr_kinase_AS"/>
</dbReference>
<feature type="region of interest" description="Disordered" evidence="6">
    <location>
        <begin position="365"/>
        <end position="454"/>
    </location>
</feature>
<dbReference type="Gene3D" id="1.10.510.10">
    <property type="entry name" value="Transferase(Phosphotransferase) domain 1"/>
    <property type="match status" value="1"/>
</dbReference>
<accession>A0A6P2D7R1</accession>
<keyword evidence="1" id="KW-0808">Transferase</keyword>
<keyword evidence="3 9" id="KW-0418">Kinase</keyword>
<organism evidence="9 10">
    <name type="scientific">Gemmata massiliana</name>
    <dbReference type="NCBI Taxonomy" id="1210884"/>
    <lineage>
        <taxon>Bacteria</taxon>
        <taxon>Pseudomonadati</taxon>
        <taxon>Planctomycetota</taxon>
        <taxon>Planctomycetia</taxon>
        <taxon>Gemmatales</taxon>
        <taxon>Gemmataceae</taxon>
        <taxon>Gemmata</taxon>
    </lineage>
</organism>
<keyword evidence="4 5" id="KW-0067">ATP-binding</keyword>
<gene>
    <name evidence="9" type="ORF">SOIL9_21720</name>
</gene>
<evidence type="ECO:0000256" key="5">
    <source>
        <dbReference type="PROSITE-ProRule" id="PRU10141"/>
    </source>
</evidence>
<keyword evidence="7" id="KW-1133">Transmembrane helix</keyword>
<dbReference type="AlphaFoldDB" id="A0A6P2D7R1"/>
<dbReference type="PANTHER" id="PTHR43289:SF6">
    <property type="entry name" value="SERINE_THREONINE-PROTEIN KINASE NEKL-3"/>
    <property type="match status" value="1"/>
</dbReference>
<proteinExistence type="predicted"/>
<keyword evidence="7" id="KW-0472">Membrane</keyword>
<evidence type="ECO:0000313" key="9">
    <source>
        <dbReference type="EMBL" id="VTR95542.1"/>
    </source>
</evidence>
<evidence type="ECO:0000256" key="2">
    <source>
        <dbReference type="ARBA" id="ARBA00022741"/>
    </source>
</evidence>
<feature type="region of interest" description="Disordered" evidence="6">
    <location>
        <begin position="487"/>
        <end position="517"/>
    </location>
</feature>
<sequence length="527" mass="56812">MHLDSAEDLMQALRVSGLFTPEQLRAVTRVLNSFGADLQGGMRYIVHRELVTRYQLGKIFRGKVADLIVGPYVVLDKIGEGGMGKVFRARHVQLDRTVALKVIRPGLVTNPTVRGRYAREVQATGKLNHPNVVRVDDAGEIDGKFYLAMEFVDGIDLARMIRDYRSLEVTEVCEYARQAALGLQNAHEHGLVHRDVKPSNIVVAGERHLPQATEPAVVKVLDLGLARAIDPDDMVSPDLTRDHTVVGTPDYMAPEQARNSKLVDARADLYSLGCTVYFLLTGNPPFPSGGPIEKLIQHQTNHPPALQSVRPDVPAGVAELVAKLMAKKPSDRFATAGEFAVAIEPFTIYPVGAPAIPVIAVSDGSTNSALSEDTHPPRSTLAPASGSSIGTKPLLDIPPEPAPIPQQIAPSDKTPRPSALEEPLAVIEPSPVRTTTKRQSAIRRSATRTPPAPVEAPMSRALKWVLIGVAVLVLVVLAIWAATLGPAPEPNSERDVEPGTTQKLASRDSRPSHGSRGVAFIGHFPVL</sequence>
<dbReference type="InterPro" id="IPR000719">
    <property type="entry name" value="Prot_kinase_dom"/>
</dbReference>
<dbReference type="PROSITE" id="PS50011">
    <property type="entry name" value="PROTEIN_KINASE_DOM"/>
    <property type="match status" value="1"/>
</dbReference>
<evidence type="ECO:0000256" key="6">
    <source>
        <dbReference type="SAM" id="MobiDB-lite"/>
    </source>
</evidence>
<dbReference type="PROSITE" id="PS00108">
    <property type="entry name" value="PROTEIN_KINASE_ST"/>
    <property type="match status" value="1"/>
</dbReference>
<dbReference type="PANTHER" id="PTHR43289">
    <property type="entry name" value="MITOGEN-ACTIVATED PROTEIN KINASE KINASE KINASE 20-RELATED"/>
    <property type="match status" value="1"/>
</dbReference>
<protein>
    <recommendedName>
        <fullName evidence="8">Protein kinase domain-containing protein</fullName>
    </recommendedName>
</protein>
<dbReference type="KEGG" id="gms:SOIL9_21720"/>